<dbReference type="EMBL" id="QTTT01000001">
    <property type="protein sequence ID" value="REE95171.1"/>
    <property type="molecule type" value="Genomic_DNA"/>
</dbReference>
<evidence type="ECO:0000313" key="2">
    <source>
        <dbReference type="EMBL" id="REE95171.1"/>
    </source>
</evidence>
<feature type="region of interest" description="Disordered" evidence="1">
    <location>
        <begin position="68"/>
        <end position="294"/>
    </location>
</feature>
<feature type="compositionally biased region" description="Basic and acidic residues" evidence="1">
    <location>
        <begin position="244"/>
        <end position="255"/>
    </location>
</feature>
<evidence type="ECO:0000256" key="1">
    <source>
        <dbReference type="SAM" id="MobiDB-lite"/>
    </source>
</evidence>
<keyword evidence="3" id="KW-1185">Reference proteome</keyword>
<feature type="compositionally biased region" description="Basic and acidic residues" evidence="1">
    <location>
        <begin position="276"/>
        <end position="294"/>
    </location>
</feature>
<reference evidence="2 3" key="1">
    <citation type="submission" date="2018-08" db="EMBL/GenBank/DDBJ databases">
        <title>Sequencing the genomes of 1000 actinobacteria strains.</title>
        <authorList>
            <person name="Klenk H.-P."/>
        </authorList>
    </citation>
    <scope>NUCLEOTIDE SEQUENCE [LARGE SCALE GENOMIC DNA]</scope>
    <source>
        <strain evidence="2 3">DSM 43927</strain>
    </source>
</reference>
<name>A0A3D9SU05_9ACTN</name>
<dbReference type="Proteomes" id="UP000256661">
    <property type="component" value="Unassembled WGS sequence"/>
</dbReference>
<feature type="compositionally biased region" description="Pro residues" evidence="1">
    <location>
        <begin position="205"/>
        <end position="230"/>
    </location>
</feature>
<sequence length="294" mass="32225">MGAMSGAMSDANPLPRVGEVFFDDRGEDRALRLSWHPDAQVMVVSIWNGGVCSGTFRLSARDVPGFIESMSQGLPSSEPRGRRHAGPEPGRPDGQPQQAGPPPEHDDGPGPTTQALDALRSLSSPGFAPAPAPAPAPGYPQQPRHRQPPSPQPAPAHEQRPAQDPLVRDQWAAQERPYGRPQDVPMPDQPTRYRQPPPDHHRPEAPPYPGRQAPGPHPQGPQQPRPPMPGPNGGQHRPPYRPEQPPRPERPERPEWPAGDPAQEEPGQNRFPMTGEYERRPGGHREPPRRPGPR</sequence>
<dbReference type="AlphaFoldDB" id="A0A3D9SU05"/>
<gene>
    <name evidence="2" type="ORF">DFJ69_0553</name>
</gene>
<organism evidence="2 3">
    <name type="scientific">Thermomonospora umbrina</name>
    <dbReference type="NCBI Taxonomy" id="111806"/>
    <lineage>
        <taxon>Bacteria</taxon>
        <taxon>Bacillati</taxon>
        <taxon>Actinomycetota</taxon>
        <taxon>Actinomycetes</taxon>
        <taxon>Streptosporangiales</taxon>
        <taxon>Thermomonosporaceae</taxon>
        <taxon>Thermomonospora</taxon>
    </lineage>
</organism>
<accession>A0A3D9SU05</accession>
<evidence type="ECO:0000313" key="3">
    <source>
        <dbReference type="Proteomes" id="UP000256661"/>
    </source>
</evidence>
<feature type="compositionally biased region" description="Pro residues" evidence="1">
    <location>
        <begin position="128"/>
        <end position="140"/>
    </location>
</feature>
<comment type="caution">
    <text evidence="2">The sequence shown here is derived from an EMBL/GenBank/DDBJ whole genome shotgun (WGS) entry which is preliminary data.</text>
</comment>
<protein>
    <submittedName>
        <fullName evidence="2">Uncharacterized protein</fullName>
    </submittedName>
</protein>
<proteinExistence type="predicted"/>